<evidence type="ECO:0000259" key="10">
    <source>
        <dbReference type="Pfam" id="PF03313"/>
    </source>
</evidence>
<dbReference type="NCBIfam" id="TIGR00720">
    <property type="entry name" value="sda_mono"/>
    <property type="match status" value="1"/>
</dbReference>
<dbReference type="Proteomes" id="UP000723463">
    <property type="component" value="Unassembled WGS sequence"/>
</dbReference>
<evidence type="ECO:0000256" key="6">
    <source>
        <dbReference type="ARBA" id="ARBA00023004"/>
    </source>
</evidence>
<evidence type="ECO:0000256" key="8">
    <source>
        <dbReference type="ARBA" id="ARBA00023239"/>
    </source>
</evidence>
<evidence type="ECO:0000256" key="4">
    <source>
        <dbReference type="ARBA" id="ARBA00022485"/>
    </source>
</evidence>
<dbReference type="AlphaFoldDB" id="A0A9P6K6X7"/>
<evidence type="ECO:0000256" key="5">
    <source>
        <dbReference type="ARBA" id="ARBA00022723"/>
    </source>
</evidence>
<keyword evidence="6" id="KW-0408">Iron</keyword>
<evidence type="ECO:0008006" key="14">
    <source>
        <dbReference type="Google" id="ProtNLM"/>
    </source>
</evidence>
<keyword evidence="7" id="KW-0411">Iron-sulfur</keyword>
<dbReference type="GO" id="GO:0006094">
    <property type="term" value="P:gluconeogenesis"/>
    <property type="evidence" value="ECO:0007669"/>
    <property type="project" value="UniProtKB-KW"/>
</dbReference>
<feature type="domain" description="Serine dehydratase-like alpha subunit" evidence="10">
    <location>
        <begin position="309"/>
        <end position="615"/>
    </location>
</feature>
<dbReference type="Gene3D" id="3.30.1330.90">
    <property type="entry name" value="D-3-phosphoglycerate dehydrogenase, domain 3"/>
    <property type="match status" value="1"/>
</dbReference>
<reference evidence="12" key="1">
    <citation type="journal article" date="2020" name="Fungal Divers.">
        <title>Resolving the Mortierellaceae phylogeny through synthesis of multi-gene phylogenetics and phylogenomics.</title>
        <authorList>
            <person name="Vandepol N."/>
            <person name="Liber J."/>
            <person name="Desiro A."/>
            <person name="Na H."/>
            <person name="Kennedy M."/>
            <person name="Barry K."/>
            <person name="Grigoriev I.V."/>
            <person name="Miller A.N."/>
            <person name="O'Donnell K."/>
            <person name="Stajich J.E."/>
            <person name="Bonito G."/>
        </authorList>
    </citation>
    <scope>NUCLEOTIDE SEQUENCE</scope>
    <source>
        <strain evidence="12">NRRL 2591</strain>
    </source>
</reference>
<feature type="domain" description="Serine dehydratase beta chain" evidence="11">
    <location>
        <begin position="105"/>
        <end position="258"/>
    </location>
</feature>
<dbReference type="Pfam" id="PF03315">
    <property type="entry name" value="SDH_beta"/>
    <property type="match status" value="1"/>
</dbReference>
<evidence type="ECO:0000313" key="12">
    <source>
        <dbReference type="EMBL" id="KAF9549140.1"/>
    </source>
</evidence>
<evidence type="ECO:0000256" key="1">
    <source>
        <dbReference type="ARBA" id="ARBA00001966"/>
    </source>
</evidence>
<dbReference type="InterPro" id="IPR005130">
    <property type="entry name" value="Ser_deHydtase-like_asu"/>
</dbReference>
<evidence type="ECO:0000313" key="13">
    <source>
        <dbReference type="Proteomes" id="UP000723463"/>
    </source>
</evidence>
<organism evidence="12 13">
    <name type="scientific">Mortierella hygrophila</name>
    <dbReference type="NCBI Taxonomy" id="979708"/>
    <lineage>
        <taxon>Eukaryota</taxon>
        <taxon>Fungi</taxon>
        <taxon>Fungi incertae sedis</taxon>
        <taxon>Mucoromycota</taxon>
        <taxon>Mortierellomycotina</taxon>
        <taxon>Mortierellomycetes</taxon>
        <taxon>Mortierellales</taxon>
        <taxon>Mortierellaceae</taxon>
        <taxon>Mortierella</taxon>
    </lineage>
</organism>
<dbReference type="InterPro" id="IPR005131">
    <property type="entry name" value="Ser_deHydtase_bsu"/>
</dbReference>
<evidence type="ECO:0000259" key="11">
    <source>
        <dbReference type="Pfam" id="PF03315"/>
    </source>
</evidence>
<evidence type="ECO:0000256" key="7">
    <source>
        <dbReference type="ARBA" id="ARBA00023014"/>
    </source>
</evidence>
<dbReference type="InterPro" id="IPR029009">
    <property type="entry name" value="ASB_dom_sf"/>
</dbReference>
<dbReference type="PANTHER" id="PTHR30182">
    <property type="entry name" value="L-SERINE DEHYDRATASE"/>
    <property type="match status" value="1"/>
</dbReference>
<gene>
    <name evidence="12" type="ORF">EC957_004779</name>
</gene>
<feature type="region of interest" description="Disordered" evidence="9">
    <location>
        <begin position="70"/>
        <end position="99"/>
    </location>
</feature>
<keyword evidence="4" id="KW-0004">4Fe-4S</keyword>
<dbReference type="Pfam" id="PF03313">
    <property type="entry name" value="SDH_alpha"/>
    <property type="match status" value="1"/>
</dbReference>
<dbReference type="PANTHER" id="PTHR30182:SF1">
    <property type="entry name" value="L-SERINE DEHYDRATASE 1"/>
    <property type="match status" value="1"/>
</dbReference>
<dbReference type="InterPro" id="IPR051318">
    <property type="entry name" value="Fe-S_L-Ser"/>
</dbReference>
<proteinExistence type="predicted"/>
<dbReference type="GO" id="GO:0051539">
    <property type="term" value="F:4 iron, 4 sulfur cluster binding"/>
    <property type="evidence" value="ECO:0007669"/>
    <property type="project" value="UniProtKB-KW"/>
</dbReference>
<dbReference type="FunFam" id="3.30.1330.90:FF:000001">
    <property type="entry name" value="L-serine ammonia-lyase 1"/>
    <property type="match status" value="1"/>
</dbReference>
<sequence length="622" mass="67867">MSTFTRARSLIPRLSNQTTRLHHNNNTHYRAALPGTSFAWRQGLSVSTPAPMLTLTKAIQSSFFSTSARRMDPSLTTPVPNPVAPEESNRNDPQPEEETKHAVVSTFDLFSIGIGPSSSHTVGPMRAAKIFVTDLKEHNVLDKVSTLRIDLFGSLALTGIGHGTPDSILMGMEGESPETVETTTIQSRLKAIDDHKALTLDSTNRIHFDPAKDLVFHYFESLPQHPNGMRFCAFNNNGDLLATNEYFSIGGGFVVNERTQLAHGENVFYKGEHDGEGNKVIPQTRRNQDLATAALPFTNATELLQLCEKENMTIAQVVYENELRWRSAEEIREKTFAIWNTMDNAIKNGCLSSEEMLPGRLRVRRRAPGLYKKLLKGLYSTTPLYKDNQVLQSNGNGASKDALTNQMQERGIDKILPKRPVKRLMLPALDYLSVYAIAVNEENAAGGRVVTAPTNGAAGVIPAVLKYYLEFISDNPEQDIMEFILTTAAIGMLYKRGASISAAEMGCQGEVGVACSMASAGFAAVMGGSVRQVENAAEIGMEHNLGLTCDPIDGLVQIPCIERNALGAVKAVTAAQLALNGDGHHRVTLDQVIETMRQTGNDMQAKYKETSQGGLSVCVPVC</sequence>
<accession>A0A9P6K6X7</accession>
<keyword evidence="3" id="KW-0312">Gluconeogenesis</keyword>
<keyword evidence="5" id="KW-0479">Metal-binding</keyword>
<comment type="caution">
    <text evidence="12">The sequence shown here is derived from an EMBL/GenBank/DDBJ whole genome shotgun (WGS) entry which is preliminary data.</text>
</comment>
<dbReference type="GO" id="GO:0046872">
    <property type="term" value="F:metal ion binding"/>
    <property type="evidence" value="ECO:0007669"/>
    <property type="project" value="UniProtKB-KW"/>
</dbReference>
<comment type="cofactor">
    <cofactor evidence="1">
        <name>[4Fe-4S] cluster</name>
        <dbReference type="ChEBI" id="CHEBI:49883"/>
    </cofactor>
</comment>
<dbReference type="EMBL" id="JAAAXW010000022">
    <property type="protein sequence ID" value="KAF9549140.1"/>
    <property type="molecule type" value="Genomic_DNA"/>
</dbReference>
<dbReference type="GO" id="GO:0003941">
    <property type="term" value="F:L-serine ammonia-lyase activity"/>
    <property type="evidence" value="ECO:0007669"/>
    <property type="project" value="InterPro"/>
</dbReference>
<protein>
    <recommendedName>
        <fullName evidence="14">L-serine ammonia-lyase</fullName>
    </recommendedName>
</protein>
<name>A0A9P6K6X7_9FUNG</name>
<evidence type="ECO:0000256" key="2">
    <source>
        <dbReference type="ARBA" id="ARBA00004742"/>
    </source>
</evidence>
<comment type="pathway">
    <text evidence="2">Carbohydrate biosynthesis; gluconeogenesis.</text>
</comment>
<dbReference type="InterPro" id="IPR004644">
    <property type="entry name" value="Fe-S_L-Ser_mono"/>
</dbReference>
<evidence type="ECO:0000256" key="9">
    <source>
        <dbReference type="SAM" id="MobiDB-lite"/>
    </source>
</evidence>
<keyword evidence="13" id="KW-1185">Reference proteome</keyword>
<keyword evidence="8" id="KW-0456">Lyase</keyword>
<evidence type="ECO:0000256" key="3">
    <source>
        <dbReference type="ARBA" id="ARBA00022432"/>
    </source>
</evidence>
<dbReference type="SUPFAM" id="SSF143548">
    <property type="entry name" value="Serine metabolism enzymes domain"/>
    <property type="match status" value="1"/>
</dbReference>